<keyword evidence="2" id="KW-1015">Disulfide bond</keyword>
<dbReference type="PANTHER" id="PTHR45663:SF11">
    <property type="entry name" value="GEO12009P1"/>
    <property type="match status" value="1"/>
</dbReference>
<evidence type="ECO:0000313" key="5">
    <source>
        <dbReference type="EMBL" id="PLT29103.1"/>
    </source>
</evidence>
<dbReference type="Proteomes" id="UP000234748">
    <property type="component" value="Unassembled WGS sequence"/>
</dbReference>
<dbReference type="PANTHER" id="PTHR45663">
    <property type="entry name" value="GEO12009P1"/>
    <property type="match status" value="1"/>
</dbReference>
<name>A0A2N5M4A7_9BACI</name>
<reference evidence="5 6" key="1">
    <citation type="submission" date="2017-11" db="EMBL/GenBank/DDBJ databases">
        <title>Comparitive Functional Genomics of Dry Heat Resistant strains isolated from the Viking Spacecraft.</title>
        <authorList>
            <person name="Seuylemezian A."/>
            <person name="Cooper K."/>
            <person name="Vaishampayan P."/>
        </authorList>
    </citation>
    <scope>NUCLEOTIDE SEQUENCE [LARGE SCALE GENOMIC DNA]</scope>
    <source>
        <strain evidence="5 6">V1-29</strain>
    </source>
</reference>
<evidence type="ECO:0000259" key="4">
    <source>
        <dbReference type="PROSITE" id="PS51352"/>
    </source>
</evidence>
<evidence type="ECO:0000256" key="2">
    <source>
        <dbReference type="ARBA" id="ARBA00023157"/>
    </source>
</evidence>
<gene>
    <name evidence="5" type="ORF">CUU66_14900</name>
</gene>
<comment type="similarity">
    <text evidence="1">Belongs to the thioredoxin family.</text>
</comment>
<dbReference type="EMBL" id="PGUY01000046">
    <property type="protein sequence ID" value="PLT29103.1"/>
    <property type="molecule type" value="Genomic_DNA"/>
</dbReference>
<dbReference type="CDD" id="cd02947">
    <property type="entry name" value="TRX_family"/>
    <property type="match status" value="1"/>
</dbReference>
<evidence type="ECO:0000256" key="1">
    <source>
        <dbReference type="ARBA" id="ARBA00008987"/>
    </source>
</evidence>
<keyword evidence="3" id="KW-0676">Redox-active center</keyword>
<dbReference type="AlphaFoldDB" id="A0A2N5M4A7"/>
<accession>A0A2N5M4A7</accession>
<dbReference type="Gene3D" id="3.40.30.10">
    <property type="entry name" value="Glutaredoxin"/>
    <property type="match status" value="1"/>
</dbReference>
<proteinExistence type="inferred from homology"/>
<feature type="domain" description="Thioredoxin" evidence="4">
    <location>
        <begin position="37"/>
        <end position="155"/>
    </location>
</feature>
<evidence type="ECO:0000313" key="6">
    <source>
        <dbReference type="Proteomes" id="UP000234748"/>
    </source>
</evidence>
<sequence length="156" mass="18088">MKKVIIFLVLIIALFGAIAVVNNMQQKEKTADNPYGKEELNPATVDQLDDPNYKNLILPDELKKKLDNKEDVTVYFYSSTCPHCKRTTPELMPLAKSKDIHIDQYNLQEFEQGWDDYGIESTPTLVQFKDGKETARIVGYNEKEIFSNWFDKYTLK</sequence>
<dbReference type="InterPro" id="IPR036249">
    <property type="entry name" value="Thioredoxin-like_sf"/>
</dbReference>
<dbReference type="GO" id="GO:0045454">
    <property type="term" value="P:cell redox homeostasis"/>
    <property type="evidence" value="ECO:0007669"/>
    <property type="project" value="TreeGrafter"/>
</dbReference>
<protein>
    <submittedName>
        <fullName evidence="5">Thiol reductase thioredoxin</fullName>
    </submittedName>
</protein>
<organism evidence="5 6">
    <name type="scientific">Peribacillus deserti</name>
    <dbReference type="NCBI Taxonomy" id="673318"/>
    <lineage>
        <taxon>Bacteria</taxon>
        <taxon>Bacillati</taxon>
        <taxon>Bacillota</taxon>
        <taxon>Bacilli</taxon>
        <taxon>Bacillales</taxon>
        <taxon>Bacillaceae</taxon>
        <taxon>Peribacillus</taxon>
    </lineage>
</organism>
<keyword evidence="6" id="KW-1185">Reference proteome</keyword>
<dbReference type="PROSITE" id="PS51354">
    <property type="entry name" value="GLUTAREDOXIN_2"/>
    <property type="match status" value="1"/>
</dbReference>
<evidence type="ECO:0000256" key="3">
    <source>
        <dbReference type="ARBA" id="ARBA00023284"/>
    </source>
</evidence>
<dbReference type="GO" id="GO:0015035">
    <property type="term" value="F:protein-disulfide reductase activity"/>
    <property type="evidence" value="ECO:0007669"/>
    <property type="project" value="TreeGrafter"/>
</dbReference>
<dbReference type="OrthoDB" id="32134at2"/>
<comment type="caution">
    <text evidence="5">The sequence shown here is derived from an EMBL/GenBank/DDBJ whole genome shotgun (WGS) entry which is preliminary data.</text>
</comment>
<dbReference type="GO" id="GO:0005829">
    <property type="term" value="C:cytosol"/>
    <property type="evidence" value="ECO:0007669"/>
    <property type="project" value="TreeGrafter"/>
</dbReference>
<dbReference type="Pfam" id="PF00085">
    <property type="entry name" value="Thioredoxin"/>
    <property type="match status" value="1"/>
</dbReference>
<dbReference type="PROSITE" id="PS51352">
    <property type="entry name" value="THIOREDOXIN_2"/>
    <property type="match status" value="1"/>
</dbReference>
<dbReference type="SUPFAM" id="SSF52833">
    <property type="entry name" value="Thioredoxin-like"/>
    <property type="match status" value="1"/>
</dbReference>
<dbReference type="InterPro" id="IPR013766">
    <property type="entry name" value="Thioredoxin_domain"/>
</dbReference>
<dbReference type="RefSeq" id="WP_101643528.1">
    <property type="nucleotide sequence ID" value="NZ_PGUY01000046.1"/>
</dbReference>